<evidence type="ECO:0000313" key="2">
    <source>
        <dbReference type="Proteomes" id="UP000017081"/>
    </source>
</evidence>
<protein>
    <submittedName>
        <fullName evidence="1">Uncharacterized protein</fullName>
    </submittedName>
</protein>
<dbReference type="Gene3D" id="2.60.120.260">
    <property type="entry name" value="Galactose-binding domain-like"/>
    <property type="match status" value="1"/>
</dbReference>
<organism evidence="1 2">
    <name type="scientific">Cetobacterium somerae ATCC BAA-474</name>
    <dbReference type="NCBI Taxonomy" id="1319815"/>
    <lineage>
        <taxon>Bacteria</taxon>
        <taxon>Fusobacteriati</taxon>
        <taxon>Fusobacteriota</taxon>
        <taxon>Fusobacteriia</taxon>
        <taxon>Fusobacteriales</taxon>
        <taxon>Fusobacteriaceae</taxon>
        <taxon>Cetobacterium</taxon>
    </lineage>
</organism>
<sequence length="570" mass="66814">MNKELIKISSALIADGENFLQHIVDNNMDTLFLSVADGKYPKDIYFEFPESIVLDRVDFFTNHPTNDDGKITKYEILYKNSSSAKEWRSIYVSNTYSSKGIRIAKFEPILAKNMCLRIHASSSKKVAINNIEFYIREDLKEKLLEIFEDIDCKKIIESYSLKDIREFKINNKDYNFIGELCEVGKYIRLNGAIETVKTIKIQGVEKDISAEEFFENLKSNKPLVITPLNIFVEKQRELLLVTDKSTDIYIINEIGKDIIWKKERLGKGMNIIYSKDISGDLYLINNRVDLEMVVYNPIEKTNFKLGDNRFSQVLKDENLDKNIFVAGKSFNASLSKKWIVENFNESEFIQSIENLDTVLDYIYFLMERTDVYSENIVPFKTFFIQGKSIDREASYEKVDLGSYLSFANSPEKFFNKNIQNIINEDFCNVIRELFINENIVGVEVSKVFKFLLKQELYIRYLRIQPEVEDVTLNIWSKIRLVHGTERLIPKLIRGVIEPTLDNLVLVASQILERNLSIYFKEVYSLSEETIQGCEKYPSLHVDINWITYENQREYQLEEVRRFNEILRRNQ</sequence>
<comment type="caution">
    <text evidence="1">The sequence shown here is derived from an EMBL/GenBank/DDBJ whole genome shotgun (WGS) entry which is preliminary data.</text>
</comment>
<dbReference type="AlphaFoldDB" id="U7VCX8"/>
<evidence type="ECO:0000313" key="1">
    <source>
        <dbReference type="EMBL" id="ERT69577.1"/>
    </source>
</evidence>
<dbReference type="SUPFAM" id="SSF49785">
    <property type="entry name" value="Galactose-binding domain-like"/>
    <property type="match status" value="1"/>
</dbReference>
<accession>U7VCX8</accession>
<dbReference type="Proteomes" id="UP000017081">
    <property type="component" value="Unassembled WGS sequence"/>
</dbReference>
<dbReference type="EMBL" id="AXZF01000018">
    <property type="protein sequence ID" value="ERT69577.1"/>
    <property type="molecule type" value="Genomic_DNA"/>
</dbReference>
<reference evidence="1 2" key="1">
    <citation type="submission" date="2013-08" db="EMBL/GenBank/DDBJ databases">
        <authorList>
            <person name="Weinstock G."/>
            <person name="Sodergren E."/>
            <person name="Wylie T."/>
            <person name="Fulton L."/>
            <person name="Fulton R."/>
            <person name="Fronick C."/>
            <person name="O'Laughlin M."/>
            <person name="Godfrey J."/>
            <person name="Miner T."/>
            <person name="Herter B."/>
            <person name="Appelbaum E."/>
            <person name="Cordes M."/>
            <person name="Lek S."/>
            <person name="Wollam A."/>
            <person name="Pepin K.H."/>
            <person name="Palsikar V.B."/>
            <person name="Mitreva M."/>
            <person name="Wilson R.K."/>
        </authorList>
    </citation>
    <scope>NUCLEOTIDE SEQUENCE [LARGE SCALE GENOMIC DNA]</scope>
    <source>
        <strain evidence="1 2">ATCC BAA-474</strain>
    </source>
</reference>
<dbReference type="STRING" id="1319815.HMPREF0202_00505"/>
<dbReference type="RefSeq" id="WP_023050052.1">
    <property type="nucleotide sequence ID" value="NZ_CP173060.2"/>
</dbReference>
<proteinExistence type="predicted"/>
<keyword evidence="2" id="KW-1185">Reference proteome</keyword>
<dbReference type="HOGENOM" id="CLU_464385_0_0_0"/>
<gene>
    <name evidence="1" type="ORF">HMPREF0202_00505</name>
</gene>
<name>U7VCX8_9FUSO</name>
<dbReference type="InterPro" id="IPR008979">
    <property type="entry name" value="Galactose-bd-like_sf"/>
</dbReference>